<dbReference type="InterPro" id="IPR036737">
    <property type="entry name" value="OmpA-like_sf"/>
</dbReference>
<feature type="compositionally biased region" description="Low complexity" evidence="5">
    <location>
        <begin position="188"/>
        <end position="198"/>
    </location>
</feature>
<dbReference type="CDD" id="cd07185">
    <property type="entry name" value="OmpA_C-like"/>
    <property type="match status" value="1"/>
</dbReference>
<feature type="region of interest" description="Disordered" evidence="5">
    <location>
        <begin position="155"/>
        <end position="209"/>
    </location>
</feature>
<keyword evidence="8" id="KW-1185">Reference proteome</keyword>
<reference evidence="7 8" key="1">
    <citation type="submission" date="2015-11" db="EMBL/GenBank/DDBJ databases">
        <title>Solirubrum puertoriconensis gen. nov. an environmental bacteria isolated in Puerto Rico.</title>
        <authorList>
            <person name="Cuebas-Irizarry M.F."/>
            <person name="Montalvo-Rodriguez R."/>
        </authorList>
    </citation>
    <scope>NUCLEOTIDE SEQUENCE [LARGE SCALE GENOMIC DNA]</scope>
    <source>
        <strain evidence="7 8">MC1A</strain>
    </source>
</reference>
<dbReference type="InterPro" id="IPR006665">
    <property type="entry name" value="OmpA-like"/>
</dbReference>
<proteinExistence type="predicted"/>
<evidence type="ECO:0000256" key="1">
    <source>
        <dbReference type="ARBA" id="ARBA00004442"/>
    </source>
</evidence>
<dbReference type="Gene3D" id="3.30.1330.60">
    <property type="entry name" value="OmpA-like domain"/>
    <property type="match status" value="1"/>
</dbReference>
<name>A0A9X0L4Y8_SOLP1</name>
<dbReference type="Pfam" id="PF06078">
    <property type="entry name" value="DUF937"/>
    <property type="match status" value="1"/>
</dbReference>
<evidence type="ECO:0000256" key="4">
    <source>
        <dbReference type="PROSITE-ProRule" id="PRU00473"/>
    </source>
</evidence>
<dbReference type="EMBL" id="LNAL01000006">
    <property type="protein sequence ID" value="KUG08101.1"/>
    <property type="molecule type" value="Genomic_DNA"/>
</dbReference>
<protein>
    <recommendedName>
        <fullName evidence="6">OmpA-like domain-containing protein</fullName>
    </recommendedName>
</protein>
<dbReference type="PANTHER" id="PTHR30329:SF21">
    <property type="entry name" value="LIPOPROTEIN YIAD-RELATED"/>
    <property type="match status" value="1"/>
</dbReference>
<dbReference type="GO" id="GO:0009279">
    <property type="term" value="C:cell outer membrane"/>
    <property type="evidence" value="ECO:0007669"/>
    <property type="project" value="UniProtKB-SubCell"/>
</dbReference>
<evidence type="ECO:0000259" key="6">
    <source>
        <dbReference type="PROSITE" id="PS51123"/>
    </source>
</evidence>
<dbReference type="Proteomes" id="UP000054223">
    <property type="component" value="Unassembled WGS sequence"/>
</dbReference>
<dbReference type="SUPFAM" id="SSF103088">
    <property type="entry name" value="OmpA-like"/>
    <property type="match status" value="1"/>
</dbReference>
<dbReference type="PRINTS" id="PR01021">
    <property type="entry name" value="OMPADOMAIN"/>
</dbReference>
<dbReference type="InterPro" id="IPR009282">
    <property type="entry name" value="DUF937"/>
</dbReference>
<evidence type="ECO:0000256" key="2">
    <source>
        <dbReference type="ARBA" id="ARBA00023136"/>
    </source>
</evidence>
<comment type="subcellular location">
    <subcellularLocation>
        <location evidence="1">Cell outer membrane</location>
    </subcellularLocation>
</comment>
<feature type="compositionally biased region" description="Basic residues" evidence="5">
    <location>
        <begin position="505"/>
        <end position="515"/>
    </location>
</feature>
<dbReference type="Pfam" id="PF00691">
    <property type="entry name" value="OmpA"/>
    <property type="match status" value="1"/>
</dbReference>
<evidence type="ECO:0000313" key="8">
    <source>
        <dbReference type="Proteomes" id="UP000054223"/>
    </source>
</evidence>
<evidence type="ECO:0000313" key="7">
    <source>
        <dbReference type="EMBL" id="KUG08101.1"/>
    </source>
</evidence>
<comment type="caution">
    <text evidence="7">The sequence shown here is derived from an EMBL/GenBank/DDBJ whole genome shotgun (WGS) entry which is preliminary data.</text>
</comment>
<dbReference type="AlphaFoldDB" id="A0A9X0L4Y8"/>
<organism evidence="7 8">
    <name type="scientific">Solirubrum puertoriconensis</name>
    <dbReference type="NCBI Taxonomy" id="1751427"/>
    <lineage>
        <taxon>Bacteria</taxon>
        <taxon>Pseudomonadati</taxon>
        <taxon>Bacteroidota</taxon>
        <taxon>Cytophagia</taxon>
        <taxon>Cytophagales</taxon>
    </lineage>
</organism>
<gene>
    <name evidence="7" type="ORF">ASU33_07840</name>
</gene>
<keyword evidence="3" id="KW-0998">Cell outer membrane</keyword>
<sequence length="542" mass="58088">MSPDKALVEEVHTFLQAEHLNALGTALDHDTAAIEQTFAEVLPLVVSALAGRARQPNGSEALWTLTRQAHQHEVLQQLSTAGRQPWHGRGVTLMQGLLADAYASTTSAMAARHNLSAAEFQHLLDVAVAAVLGTLGKHADEHGLNAAALSEWLQHQPASPRPTPLQPATTTAEPIDRPVAGPVPTPASAPRRPAQAPAAPQPAPKLTSAADGTWGTVGGGITFTPALTNVRRRKAPKWQWALLLVPALGLGFGFGYRSKLVPAPAQAIAPVAVSTADATSARAVPTANSYPAGYYDVLTDTYIRETGPQLLVTLADGNTLNVGTNSTEYQLYRFLSDPSKGPNTISPAVGWVNLDRVYFEPGRATLTDGSREQLRNVAKLLKAFPEVYLQLGGYTDGTGDPAANLKLSQQRADEARRTLVRFGVDPRRLRAEGFGANYFIASNAGAVGRALNRRLSVRVISKDGEAGLPRNMLLPPNELPAPEPTAVAKARNSGAAEGAEQPAERRKRKRVKAQPRTKAGVWIRNLGQRLQGKRVTEWEKKR</sequence>
<dbReference type="InterPro" id="IPR050330">
    <property type="entry name" value="Bact_OuterMem_StrucFunc"/>
</dbReference>
<evidence type="ECO:0000256" key="3">
    <source>
        <dbReference type="ARBA" id="ARBA00023237"/>
    </source>
</evidence>
<evidence type="ECO:0000256" key="5">
    <source>
        <dbReference type="SAM" id="MobiDB-lite"/>
    </source>
</evidence>
<dbReference type="PANTHER" id="PTHR30329">
    <property type="entry name" value="STATOR ELEMENT OF FLAGELLAR MOTOR COMPLEX"/>
    <property type="match status" value="1"/>
</dbReference>
<dbReference type="PROSITE" id="PS51123">
    <property type="entry name" value="OMPA_2"/>
    <property type="match status" value="1"/>
</dbReference>
<feature type="domain" description="OmpA-like" evidence="6">
    <location>
        <begin position="349"/>
        <end position="463"/>
    </location>
</feature>
<feature type="region of interest" description="Disordered" evidence="5">
    <location>
        <begin position="471"/>
        <end position="525"/>
    </location>
</feature>
<keyword evidence="2 4" id="KW-0472">Membrane</keyword>
<accession>A0A9X0L4Y8</accession>
<dbReference type="InterPro" id="IPR006664">
    <property type="entry name" value="OMP_bac"/>
</dbReference>